<accession>A0AAD1U6N0</accession>
<organism evidence="1 2">
    <name type="scientific">Euplotes crassus</name>
    <dbReference type="NCBI Taxonomy" id="5936"/>
    <lineage>
        <taxon>Eukaryota</taxon>
        <taxon>Sar</taxon>
        <taxon>Alveolata</taxon>
        <taxon>Ciliophora</taxon>
        <taxon>Intramacronucleata</taxon>
        <taxon>Spirotrichea</taxon>
        <taxon>Hypotrichia</taxon>
        <taxon>Euplotida</taxon>
        <taxon>Euplotidae</taxon>
        <taxon>Moneuplotes</taxon>
    </lineage>
</organism>
<evidence type="ECO:0000313" key="2">
    <source>
        <dbReference type="Proteomes" id="UP001295684"/>
    </source>
</evidence>
<dbReference type="PANTHER" id="PTHR21506:SF0">
    <property type="entry name" value="CONSERVED OLIGOMERIC GOLGI COMPLEX SUBUNIT 6"/>
    <property type="match status" value="1"/>
</dbReference>
<sequence length="693" mass="81490">MESILEKRCNKILSLSTKAPKEESKDSSASSTDPDSLRECLVRLKLDKGFIEQNIEGKKKQDEGLPITYNPFLLQNHIKQKVEEEMINYYSEYCSKISGLTEITDKISHMITNDKEKLGKSSLASTEIHPDPAPLHHNRNDITSIRNKIKHELKTKDFDMRKIMNKIERYELERNKLAIKKEILHQLHESIQITPEEEEILFEKDGVELTPDNFSHDFEENFLDALKKLDKIKEFGKQLEVEQEENNLSNSLKERARYIEKNAYNKLVNFLKLKMDDFESPLEGGSKFITFVKITLELLKQKSDYYNHVVKELIESRQRYIEKSFNDKKYQVIGSLPSDKLSELLSWLHQSLINEIDILKSTHLEEERVKACTNSIFNSSFAKGFKKELQSFNLNMIDLKELFEIFYILENHVTFILEKQLPKIFDSSEQENDKIKQEIMNFQFIKPLVAFRETILKEFIEKSEDRVLEFKQCLIEERVFDIPKIFKELKYIFNGLIGVALSESNTSEGVAKYIRQIIRNFIVKIILSAEKENADGFIMSISAKTICLVREFYLAQRKVLENKPMLAEETQLITERISFLEHCLRLSTEREIWFKLGMEYEDQEFESIEEYVKVLNTAFEKLRWVPLKLNSLLHFNDYETKQLIAEEAKNLVIMKLNELLQELVEYCEDSKSLQSYEGIGIELIESIRKKIVY</sequence>
<gene>
    <name evidence="1" type="ORF">ECRASSUSDP1_LOCUS1314</name>
</gene>
<dbReference type="AlphaFoldDB" id="A0AAD1U6N0"/>
<dbReference type="PANTHER" id="PTHR21506">
    <property type="entry name" value="COMPONENT OF OLIGOMERIC GOLGI COMPLEX 6"/>
    <property type="match status" value="1"/>
</dbReference>
<dbReference type="Proteomes" id="UP001295684">
    <property type="component" value="Unassembled WGS sequence"/>
</dbReference>
<name>A0AAD1U6N0_EUPCR</name>
<evidence type="ECO:0000313" key="1">
    <source>
        <dbReference type="EMBL" id="CAI2360019.1"/>
    </source>
</evidence>
<dbReference type="EMBL" id="CAMPGE010001241">
    <property type="protein sequence ID" value="CAI2360019.1"/>
    <property type="molecule type" value="Genomic_DNA"/>
</dbReference>
<dbReference type="SMART" id="SM01087">
    <property type="entry name" value="COG6"/>
    <property type="match status" value="1"/>
</dbReference>
<dbReference type="GO" id="GO:0017119">
    <property type="term" value="C:Golgi transport complex"/>
    <property type="evidence" value="ECO:0007669"/>
    <property type="project" value="InterPro"/>
</dbReference>
<reference evidence="1" key="1">
    <citation type="submission" date="2023-07" db="EMBL/GenBank/DDBJ databases">
        <authorList>
            <consortium name="AG Swart"/>
            <person name="Singh M."/>
            <person name="Singh A."/>
            <person name="Seah K."/>
            <person name="Emmerich C."/>
        </authorList>
    </citation>
    <scope>NUCLEOTIDE SEQUENCE</scope>
    <source>
        <strain evidence="1">DP1</strain>
    </source>
</reference>
<dbReference type="GO" id="GO:0006891">
    <property type="term" value="P:intra-Golgi vesicle-mediated transport"/>
    <property type="evidence" value="ECO:0007669"/>
    <property type="project" value="InterPro"/>
</dbReference>
<proteinExistence type="predicted"/>
<comment type="caution">
    <text evidence="1">The sequence shown here is derived from an EMBL/GenBank/DDBJ whole genome shotgun (WGS) entry which is preliminary data.</text>
</comment>
<protein>
    <submittedName>
        <fullName evidence="1">Uncharacterized protein</fullName>
    </submittedName>
</protein>
<keyword evidence="2" id="KW-1185">Reference proteome</keyword>
<dbReference type="InterPro" id="IPR010490">
    <property type="entry name" value="COG6"/>
</dbReference>